<dbReference type="AlphaFoldDB" id="A0A1S6GKM3"/>
<gene>
    <name evidence="2" type="primary">whiB6</name>
    <name evidence="2" type="ORF">pCBMA213_2_00051</name>
</gene>
<organism evidence="2">
    <name type="scientific">Mycolicibacterium sp. CBMA 213</name>
    <dbReference type="NCBI Taxonomy" id="1968788"/>
    <lineage>
        <taxon>Bacteria</taxon>
        <taxon>Bacillati</taxon>
        <taxon>Actinomycetota</taxon>
        <taxon>Actinomycetes</taxon>
        <taxon>Mycobacteriales</taxon>
        <taxon>Mycobacteriaceae</taxon>
        <taxon>Mycolicibacterium</taxon>
    </lineage>
</organism>
<dbReference type="EMBL" id="KY349138">
    <property type="protein sequence ID" value="AQS22415.1"/>
    <property type="molecule type" value="Genomic_DNA"/>
</dbReference>
<reference evidence="2" key="1">
    <citation type="submission" date="2016-12" db="EMBL/GenBank/DDBJ databases">
        <title>Complete plasmid sequence carrying type IV-like and type VII secretion systems from an atypical mycobacteria strain.</title>
        <authorList>
            <person name="Morgado S."/>
            <person name="Marin M."/>
            <person name="Fonseca E."/>
            <person name="Freitas F."/>
            <person name="Vicente A.C."/>
        </authorList>
    </citation>
    <scope>NUCLEOTIDE SEQUENCE</scope>
    <source>
        <strain evidence="2">CBMA 213</strain>
        <plasmid evidence="2">pCBMA213_2</plasmid>
    </source>
</reference>
<dbReference type="InterPro" id="IPR034768">
    <property type="entry name" value="4FE4S_WBL"/>
</dbReference>
<evidence type="ECO:0000313" key="2">
    <source>
        <dbReference type="EMBL" id="AQS22415.1"/>
    </source>
</evidence>
<name>A0A1S6GKM3_9MYCO</name>
<keyword evidence="2" id="KW-0614">Plasmid</keyword>
<geneLocation type="plasmid" evidence="2">
    <name>pCBMA213_2</name>
</geneLocation>
<accession>A0A1S6GKM3</accession>
<evidence type="ECO:0000259" key="1">
    <source>
        <dbReference type="PROSITE" id="PS51674"/>
    </source>
</evidence>
<feature type="domain" description="4Fe-4S Wbl-type" evidence="1">
    <location>
        <begin position="20"/>
        <end position="74"/>
    </location>
</feature>
<sequence>MGGATVTVMLEKPSIQTATPCMLDPDRWDAGGDDPALKALCRACPRRFRCAKEAIESPGIEGMVAGVHVPSEGRGRQFALRQLQSLAAYGGYADQPEIP</sequence>
<proteinExistence type="predicted"/>
<dbReference type="PROSITE" id="PS51674">
    <property type="entry name" value="4FE4S_WBL"/>
    <property type="match status" value="1"/>
</dbReference>
<protein>
    <submittedName>
        <fullName evidence="2">Putative transcriptional regulator WhiB6</fullName>
    </submittedName>
</protein>